<organism evidence="2 3">
    <name type="scientific">Oceanobacillus kapialis</name>
    <dbReference type="NCBI Taxonomy" id="481353"/>
    <lineage>
        <taxon>Bacteria</taxon>
        <taxon>Bacillati</taxon>
        <taxon>Bacillota</taxon>
        <taxon>Bacilli</taxon>
        <taxon>Bacillales</taxon>
        <taxon>Bacillaceae</taxon>
        <taxon>Oceanobacillus</taxon>
    </lineage>
</organism>
<feature type="domain" description="RNA polymerase sigma-70 region 2" evidence="1">
    <location>
        <begin position="10"/>
        <end position="76"/>
    </location>
</feature>
<dbReference type="InterPro" id="IPR013324">
    <property type="entry name" value="RNA_pol_sigma_r3/r4-like"/>
</dbReference>
<dbReference type="SUPFAM" id="SSF88946">
    <property type="entry name" value="Sigma2 domain of RNA polymerase sigma factors"/>
    <property type="match status" value="1"/>
</dbReference>
<evidence type="ECO:0000259" key="1">
    <source>
        <dbReference type="Pfam" id="PF04542"/>
    </source>
</evidence>
<dbReference type="Pfam" id="PF04542">
    <property type="entry name" value="Sigma70_r2"/>
    <property type="match status" value="1"/>
</dbReference>
<accession>A0ABW5PWB2</accession>
<dbReference type="SUPFAM" id="SSF88659">
    <property type="entry name" value="Sigma3 and sigma4 domains of RNA polymerase sigma factors"/>
    <property type="match status" value="1"/>
</dbReference>
<dbReference type="EMBL" id="JBHUMX010000004">
    <property type="protein sequence ID" value="MFD2627593.1"/>
    <property type="molecule type" value="Genomic_DNA"/>
</dbReference>
<comment type="caution">
    <text evidence="2">The sequence shown here is derived from an EMBL/GenBank/DDBJ whole genome shotgun (WGS) entry which is preliminary data.</text>
</comment>
<gene>
    <name evidence="2" type="ORF">ACFSUN_02155</name>
</gene>
<protein>
    <submittedName>
        <fullName evidence="2">Sigma-70 family RNA polymerase sigma factor</fullName>
    </submittedName>
</protein>
<dbReference type="NCBIfam" id="TIGR02937">
    <property type="entry name" value="sigma70-ECF"/>
    <property type="match status" value="1"/>
</dbReference>
<reference evidence="3" key="1">
    <citation type="journal article" date="2019" name="Int. J. Syst. Evol. Microbiol.">
        <title>The Global Catalogue of Microorganisms (GCM) 10K type strain sequencing project: providing services to taxonomists for standard genome sequencing and annotation.</title>
        <authorList>
            <consortium name="The Broad Institute Genomics Platform"/>
            <consortium name="The Broad Institute Genome Sequencing Center for Infectious Disease"/>
            <person name="Wu L."/>
            <person name="Ma J."/>
        </authorList>
    </citation>
    <scope>NUCLEOTIDE SEQUENCE [LARGE SCALE GENOMIC DNA]</scope>
    <source>
        <strain evidence="3">TISTR 1858</strain>
    </source>
</reference>
<dbReference type="InterPro" id="IPR013325">
    <property type="entry name" value="RNA_pol_sigma_r2"/>
</dbReference>
<dbReference type="InterPro" id="IPR014284">
    <property type="entry name" value="RNA_pol_sigma-70_dom"/>
</dbReference>
<dbReference type="Gene3D" id="1.10.1740.10">
    <property type="match status" value="1"/>
</dbReference>
<evidence type="ECO:0000313" key="2">
    <source>
        <dbReference type="EMBL" id="MFD2627593.1"/>
    </source>
</evidence>
<sequence length="171" mass="20531">MSKLYTFEEIYEQNKRRIHYHIHKLHLQDPHKEYYQEGLIAMWQAYEKYNPDKGPMATYFNYTIRNKLIDMLRKQTNDSQKQKTYLEKQAPLLPKTTPAITLNDIPQLLIEIKSILTAKQWKWFYHAVLMEMPLKELAAQENVSLEAVKSWGKQARRKLRELNFEECLGEI</sequence>
<evidence type="ECO:0000313" key="3">
    <source>
        <dbReference type="Proteomes" id="UP001597451"/>
    </source>
</evidence>
<name>A0ABW5PWB2_9BACI</name>
<dbReference type="InterPro" id="IPR007627">
    <property type="entry name" value="RNA_pol_sigma70_r2"/>
</dbReference>
<keyword evidence="3" id="KW-1185">Reference proteome</keyword>
<proteinExistence type="predicted"/>
<dbReference type="RefSeq" id="WP_379560246.1">
    <property type="nucleotide sequence ID" value="NZ_JBHUMX010000004.1"/>
</dbReference>
<dbReference type="Proteomes" id="UP001597451">
    <property type="component" value="Unassembled WGS sequence"/>
</dbReference>